<evidence type="ECO:0000313" key="2">
    <source>
        <dbReference type="EMBL" id="CAG8680652.1"/>
    </source>
</evidence>
<protein>
    <submittedName>
        <fullName evidence="2">13525_t:CDS:1</fullName>
    </submittedName>
</protein>
<feature type="non-terminal residue" evidence="2">
    <location>
        <position position="1"/>
    </location>
</feature>
<name>A0ABN7UX77_GIGMA</name>
<dbReference type="EMBL" id="CAJVQB010006259">
    <property type="protein sequence ID" value="CAG8680652.1"/>
    <property type="molecule type" value="Genomic_DNA"/>
</dbReference>
<gene>
    <name evidence="2" type="ORF">GMARGA_LOCUS10940</name>
</gene>
<keyword evidence="3" id="KW-1185">Reference proteome</keyword>
<accession>A0ABN7UX77</accession>
<comment type="caution">
    <text evidence="2">The sequence shown here is derived from an EMBL/GenBank/DDBJ whole genome shotgun (WGS) entry which is preliminary data.</text>
</comment>
<proteinExistence type="predicted"/>
<sequence>KTIAINSIISLTFIIQRGNTKTVVDFVENLYGIQKIRSTLSEENSGQLNFHAGLVTYWNARTLEHENEEYYVLCGWIKNIENSDYFYVKKGNNSFRSPYNSAPIKINHEIQLEIDKMRQLAEKDPFRPLELSEHNTMTYGSPKTHGAKKRNPSRFVTNRTNNIINENLKVNSTSGLSTISAPIVNTALLSETYSTSTPIIDPTLLSEAYPTLEMHLEQYEQKEILPLQEKYVHSNTSNPQTIQTTLPHSIQRRNTTRIRNLKRGTQKNVENINSVNLPQKRKHVNDTQETLEAIFLEQGITWKPRAFTDLCISKNIHLADDPVVNDRLIYSWISRRKYKAKQEKEE</sequence>
<feature type="region of interest" description="Disordered" evidence="1">
    <location>
        <begin position="134"/>
        <end position="153"/>
    </location>
</feature>
<evidence type="ECO:0000313" key="3">
    <source>
        <dbReference type="Proteomes" id="UP000789901"/>
    </source>
</evidence>
<organism evidence="2 3">
    <name type="scientific">Gigaspora margarita</name>
    <dbReference type="NCBI Taxonomy" id="4874"/>
    <lineage>
        <taxon>Eukaryota</taxon>
        <taxon>Fungi</taxon>
        <taxon>Fungi incertae sedis</taxon>
        <taxon>Mucoromycota</taxon>
        <taxon>Glomeromycotina</taxon>
        <taxon>Glomeromycetes</taxon>
        <taxon>Diversisporales</taxon>
        <taxon>Gigasporaceae</taxon>
        <taxon>Gigaspora</taxon>
    </lineage>
</organism>
<reference evidence="2 3" key="1">
    <citation type="submission" date="2021-06" db="EMBL/GenBank/DDBJ databases">
        <authorList>
            <person name="Kallberg Y."/>
            <person name="Tangrot J."/>
            <person name="Rosling A."/>
        </authorList>
    </citation>
    <scope>NUCLEOTIDE SEQUENCE [LARGE SCALE GENOMIC DNA]</scope>
    <source>
        <strain evidence="2 3">120-4 pot B 10/14</strain>
    </source>
</reference>
<dbReference type="Proteomes" id="UP000789901">
    <property type="component" value="Unassembled WGS sequence"/>
</dbReference>
<evidence type="ECO:0000256" key="1">
    <source>
        <dbReference type="SAM" id="MobiDB-lite"/>
    </source>
</evidence>